<dbReference type="InterPro" id="IPR032675">
    <property type="entry name" value="LRR_dom_sf"/>
</dbReference>
<sequence>MKANHTEGMWVKMLEGMKVKADIPIAMKGLPEEIFAHVSTYLNLVDRVVLSQVSCWFYCFIHSPSPVWRTIDLTEYSSALKKRIKQTHRHPDRYWELVSQALISLSRCARSSARSIRLNAKSKYPYHTHIMDYAIYAITYHCVHLDELEESTLLHMIQRLKNIKRYYFKGTSITSNVLRAIADQQQCELMEVSAQGKNETRNSWMKGLPFDSESFLYFGEKCKETLKVLRLKQTSFHSPETLYTLFSICRKLERVSAGISAIDDKAIKILVENNPQMTHLKISLSKVSDRGLKAIASRCENLVHLDAKFNEGTTAQSLTILTRGVCKKIQILSIYLPSVPPEELPNIIESFPDLIKLDLAQSLLDDDTLKEIAARKPKLYSLNVSETNLSNDGIGSLINFENLIELSIGLEKVSDAATRIIPRSCPKLRILRIHQQSFSEGAISSMIESMPYLKELEFVSEGEIPFKSLQETIRKYNPNLHLISYDQDNEQSDSGSSESSGSDIESDDEPIPDRDLNPENDLVHETLLVLHNEAQVQEQFEQAGIEPDTMAQE</sequence>
<organism evidence="3 4">
    <name type="scientific">Planoprotostelium fungivorum</name>
    <dbReference type="NCBI Taxonomy" id="1890364"/>
    <lineage>
        <taxon>Eukaryota</taxon>
        <taxon>Amoebozoa</taxon>
        <taxon>Evosea</taxon>
        <taxon>Variosea</taxon>
        <taxon>Cavosteliida</taxon>
        <taxon>Cavosteliaceae</taxon>
        <taxon>Planoprotostelium</taxon>
    </lineage>
</organism>
<dbReference type="OrthoDB" id="549243at2759"/>
<dbReference type="PROSITE" id="PS50181">
    <property type="entry name" value="FBOX"/>
    <property type="match status" value="1"/>
</dbReference>
<dbReference type="PANTHER" id="PTHR13318">
    <property type="entry name" value="PARTNER OF PAIRED, ISOFORM B-RELATED"/>
    <property type="match status" value="1"/>
</dbReference>
<feature type="compositionally biased region" description="Basic and acidic residues" evidence="1">
    <location>
        <begin position="511"/>
        <end position="524"/>
    </location>
</feature>
<dbReference type="Gene3D" id="3.80.10.10">
    <property type="entry name" value="Ribonuclease Inhibitor"/>
    <property type="match status" value="2"/>
</dbReference>
<dbReference type="InParanoid" id="A0A2P6P0W8"/>
<evidence type="ECO:0000259" key="2">
    <source>
        <dbReference type="PROSITE" id="PS50181"/>
    </source>
</evidence>
<dbReference type="GO" id="GO:0019005">
    <property type="term" value="C:SCF ubiquitin ligase complex"/>
    <property type="evidence" value="ECO:0007669"/>
    <property type="project" value="TreeGrafter"/>
</dbReference>
<dbReference type="Pfam" id="PF12937">
    <property type="entry name" value="F-box-like"/>
    <property type="match status" value="1"/>
</dbReference>
<dbReference type="GO" id="GO:0031146">
    <property type="term" value="P:SCF-dependent proteasomal ubiquitin-dependent protein catabolic process"/>
    <property type="evidence" value="ECO:0007669"/>
    <property type="project" value="TreeGrafter"/>
</dbReference>
<name>A0A2P6P0W8_9EUKA</name>
<comment type="caution">
    <text evidence="3">The sequence shown here is derived from an EMBL/GenBank/DDBJ whole genome shotgun (WGS) entry which is preliminary data.</text>
</comment>
<feature type="compositionally biased region" description="Low complexity" evidence="1">
    <location>
        <begin position="492"/>
        <end position="503"/>
    </location>
</feature>
<dbReference type="EMBL" id="MDYQ01000001">
    <property type="protein sequence ID" value="PRP89851.1"/>
    <property type="molecule type" value="Genomic_DNA"/>
</dbReference>
<feature type="region of interest" description="Disordered" evidence="1">
    <location>
        <begin position="486"/>
        <end position="524"/>
    </location>
</feature>
<dbReference type="SUPFAM" id="SSF81383">
    <property type="entry name" value="F-box domain"/>
    <property type="match status" value="1"/>
</dbReference>
<dbReference type="SUPFAM" id="SSF52047">
    <property type="entry name" value="RNI-like"/>
    <property type="match status" value="1"/>
</dbReference>
<dbReference type="Proteomes" id="UP000241769">
    <property type="component" value="Unassembled WGS sequence"/>
</dbReference>
<dbReference type="CDD" id="cd09917">
    <property type="entry name" value="F-box_SF"/>
    <property type="match status" value="1"/>
</dbReference>
<proteinExistence type="predicted"/>
<keyword evidence="4" id="KW-1185">Reference proteome</keyword>
<gene>
    <name evidence="3" type="ORF">PROFUN_00193</name>
</gene>
<evidence type="ECO:0000313" key="4">
    <source>
        <dbReference type="Proteomes" id="UP000241769"/>
    </source>
</evidence>
<feature type="domain" description="F-box" evidence="2">
    <location>
        <begin position="24"/>
        <end position="71"/>
    </location>
</feature>
<dbReference type="AlphaFoldDB" id="A0A2P6P0W8"/>
<dbReference type="SMART" id="SM00256">
    <property type="entry name" value="FBOX"/>
    <property type="match status" value="1"/>
</dbReference>
<dbReference type="STRING" id="1890364.A0A2P6P0W8"/>
<dbReference type="InterPro" id="IPR036047">
    <property type="entry name" value="F-box-like_dom_sf"/>
</dbReference>
<reference evidence="3 4" key="1">
    <citation type="journal article" date="2018" name="Genome Biol. Evol.">
        <title>Multiple Roots of Fruiting Body Formation in Amoebozoa.</title>
        <authorList>
            <person name="Hillmann F."/>
            <person name="Forbes G."/>
            <person name="Novohradska S."/>
            <person name="Ferling I."/>
            <person name="Riege K."/>
            <person name="Groth M."/>
            <person name="Westermann M."/>
            <person name="Marz M."/>
            <person name="Spaller T."/>
            <person name="Winckler T."/>
            <person name="Schaap P."/>
            <person name="Glockner G."/>
        </authorList>
    </citation>
    <scope>NUCLEOTIDE SEQUENCE [LARGE SCALE GENOMIC DNA]</scope>
    <source>
        <strain evidence="3 4">Jena</strain>
    </source>
</reference>
<evidence type="ECO:0000256" key="1">
    <source>
        <dbReference type="SAM" id="MobiDB-lite"/>
    </source>
</evidence>
<evidence type="ECO:0000313" key="3">
    <source>
        <dbReference type="EMBL" id="PRP89851.1"/>
    </source>
</evidence>
<dbReference type="InterPro" id="IPR001810">
    <property type="entry name" value="F-box_dom"/>
</dbReference>
<protein>
    <recommendedName>
        <fullName evidence="2">F-box domain-containing protein</fullName>
    </recommendedName>
</protein>
<accession>A0A2P6P0W8</accession>